<evidence type="ECO:0000313" key="4">
    <source>
        <dbReference type="Proteomes" id="UP000672602"/>
    </source>
</evidence>
<dbReference type="InterPro" id="IPR037053">
    <property type="entry name" value="Phage_tail_collar_dom_sf"/>
</dbReference>
<evidence type="ECO:0000313" key="3">
    <source>
        <dbReference type="EMBL" id="MBP5855678.1"/>
    </source>
</evidence>
<sequence>MANSFKTYVGDGSQTQYTFNFDYIADDHIAVQVDGVDQDGHFTLPSKGVVSFDSAPASGTTIQIERKSSRDARLVDFTNGYLPEEDLDTDSLQAFFLSQEAIDTAVRALFPDLADDAYDVQGRRVKNVGSPSEEQDVVPKSYVDTQIDPKVDTAGQYAAEAETHKNAAAASESNAAQSESSAAAKLDTFDDRFLGAKSSDPTTDNDGNALIDGAVYWNSASGEWRVWSAGSGAWLGAVSLHTAYYKRDGSNGPMTGDVDINGHRIRNSQDTVPPGAIMPYISATTPEGYLKCNGAEVSRTIYADLFAVLGTAHGNGNGSTTFNLPDFRGVFLRGLDETRGLDVGRSILTYQSDALQDFNGWIRSVWNGGGSISGAFTAYPSNSANKPDTGGNQARDLYFSPINGGARTADETRPKNVAVVFYIKY</sequence>
<dbReference type="Proteomes" id="UP000672602">
    <property type="component" value="Unassembled WGS sequence"/>
</dbReference>
<keyword evidence="4" id="KW-1185">Reference proteome</keyword>
<accession>A0A8J7SJK7</accession>
<dbReference type="Gene3D" id="3.90.1340.10">
    <property type="entry name" value="Phage tail collar domain"/>
    <property type="match status" value="1"/>
</dbReference>
<evidence type="ECO:0000259" key="2">
    <source>
        <dbReference type="Pfam" id="PF07484"/>
    </source>
</evidence>
<name>A0A8J7SJK7_9PROT</name>
<dbReference type="RefSeq" id="WP_210680255.1">
    <property type="nucleotide sequence ID" value="NZ_JAGMWN010000001.1"/>
</dbReference>
<dbReference type="EMBL" id="JAGMWN010000001">
    <property type="protein sequence ID" value="MBP5855678.1"/>
    <property type="molecule type" value="Genomic_DNA"/>
</dbReference>
<dbReference type="InterPro" id="IPR011083">
    <property type="entry name" value="Phage_tail_collar_dom"/>
</dbReference>
<comment type="caution">
    <text evidence="3">The sequence shown here is derived from an EMBL/GenBank/DDBJ whole genome shotgun (WGS) entry which is preliminary data.</text>
</comment>
<proteinExistence type="predicted"/>
<reference evidence="3" key="1">
    <citation type="submission" date="2021-04" db="EMBL/GenBank/DDBJ databases">
        <authorList>
            <person name="Zhang D.-C."/>
        </authorList>
    </citation>
    <scope>NUCLEOTIDE SEQUENCE</scope>
    <source>
        <strain evidence="3">CGMCC 1.15697</strain>
    </source>
</reference>
<feature type="domain" description="Phage tail collar" evidence="2">
    <location>
        <begin position="275"/>
        <end position="331"/>
    </location>
</feature>
<dbReference type="SUPFAM" id="SSF88874">
    <property type="entry name" value="Receptor-binding domain of short tail fibre protein gp12"/>
    <property type="match status" value="1"/>
</dbReference>
<feature type="domain" description="Bacteriophage T7 tail fibre protein-like N-terminal" evidence="1">
    <location>
        <begin position="1"/>
        <end position="106"/>
    </location>
</feature>
<dbReference type="Pfam" id="PF03906">
    <property type="entry name" value="Phage_T7_tail"/>
    <property type="match status" value="1"/>
</dbReference>
<dbReference type="InterPro" id="IPR005604">
    <property type="entry name" value="Phage_T7_tail_fibre-like_N"/>
</dbReference>
<organism evidence="3 4">
    <name type="scientific">Marivibrio halodurans</name>
    <dbReference type="NCBI Taxonomy" id="2039722"/>
    <lineage>
        <taxon>Bacteria</taxon>
        <taxon>Pseudomonadati</taxon>
        <taxon>Pseudomonadota</taxon>
        <taxon>Alphaproteobacteria</taxon>
        <taxon>Rhodospirillales</taxon>
        <taxon>Rhodospirillaceae</taxon>
        <taxon>Marivibrio</taxon>
    </lineage>
</organism>
<dbReference type="Pfam" id="PF07484">
    <property type="entry name" value="Collar"/>
    <property type="match status" value="1"/>
</dbReference>
<evidence type="ECO:0000259" key="1">
    <source>
        <dbReference type="Pfam" id="PF03906"/>
    </source>
</evidence>
<dbReference type="AlphaFoldDB" id="A0A8J7SJK7"/>
<protein>
    <submittedName>
        <fullName evidence="3">Tail fiber protein</fullName>
    </submittedName>
</protein>
<gene>
    <name evidence="3" type="ORF">KAJ83_01555</name>
</gene>